<proteinExistence type="predicted"/>
<organism evidence="3">
    <name type="scientific">Laccaria bicolor (strain S238N-H82 / ATCC MYA-4686)</name>
    <name type="common">Bicoloured deceiver</name>
    <name type="synonym">Laccaria laccata var. bicolor</name>
    <dbReference type="NCBI Taxonomy" id="486041"/>
    <lineage>
        <taxon>Eukaryota</taxon>
        <taxon>Fungi</taxon>
        <taxon>Dikarya</taxon>
        <taxon>Basidiomycota</taxon>
        <taxon>Agaricomycotina</taxon>
        <taxon>Agaricomycetes</taxon>
        <taxon>Agaricomycetidae</taxon>
        <taxon>Agaricales</taxon>
        <taxon>Agaricineae</taxon>
        <taxon>Hydnangiaceae</taxon>
        <taxon>Laccaria</taxon>
    </lineage>
</organism>
<dbReference type="HOGENOM" id="CLU_000384_22_7_1"/>
<dbReference type="EMBL" id="DS547633">
    <property type="protein sequence ID" value="EDQ98052.1"/>
    <property type="molecule type" value="Genomic_DNA"/>
</dbReference>
<dbReference type="InParanoid" id="B0E530"/>
<reference evidence="2 3" key="1">
    <citation type="journal article" date="2008" name="Nature">
        <title>The genome of Laccaria bicolor provides insights into mycorrhizal symbiosis.</title>
        <authorList>
            <person name="Martin F."/>
            <person name="Aerts A."/>
            <person name="Ahren D."/>
            <person name="Brun A."/>
            <person name="Danchin E.G.J."/>
            <person name="Duchaussoy F."/>
            <person name="Gibon J."/>
            <person name="Kohler A."/>
            <person name="Lindquist E."/>
            <person name="Pereda V."/>
            <person name="Salamov A."/>
            <person name="Shapiro H.J."/>
            <person name="Wuyts J."/>
            <person name="Blaudez D."/>
            <person name="Buee M."/>
            <person name="Brokstein P."/>
            <person name="Canbaeck B."/>
            <person name="Cohen D."/>
            <person name="Courty P.E."/>
            <person name="Coutinho P.M."/>
            <person name="Delaruelle C."/>
            <person name="Detter J.C."/>
            <person name="Deveau A."/>
            <person name="DiFazio S."/>
            <person name="Duplessis S."/>
            <person name="Fraissinet-Tachet L."/>
            <person name="Lucic E."/>
            <person name="Frey-Klett P."/>
            <person name="Fourrey C."/>
            <person name="Feussner I."/>
            <person name="Gay G."/>
            <person name="Grimwood J."/>
            <person name="Hoegger P.J."/>
            <person name="Jain P."/>
            <person name="Kilaru S."/>
            <person name="Labbe J."/>
            <person name="Lin Y.C."/>
            <person name="Legue V."/>
            <person name="Le Tacon F."/>
            <person name="Marmeisse R."/>
            <person name="Melayah D."/>
            <person name="Montanini B."/>
            <person name="Muratet M."/>
            <person name="Nehls U."/>
            <person name="Niculita-Hirzel H."/>
            <person name="Oudot-Le Secq M.P."/>
            <person name="Peter M."/>
            <person name="Quesneville H."/>
            <person name="Rajashekar B."/>
            <person name="Reich M."/>
            <person name="Rouhier N."/>
            <person name="Schmutz J."/>
            <person name="Yin T."/>
            <person name="Chalot M."/>
            <person name="Henrissat B."/>
            <person name="Kuees U."/>
            <person name="Lucas S."/>
            <person name="Van de Peer Y."/>
            <person name="Podila G.K."/>
            <person name="Polle A."/>
            <person name="Pukkila P.J."/>
            <person name="Richardson P.M."/>
            <person name="Rouze P."/>
            <person name="Sanders I.R."/>
            <person name="Stajich J.E."/>
            <person name="Tunlid A."/>
            <person name="Tuskan G."/>
            <person name="Grigoriev I.V."/>
        </authorList>
    </citation>
    <scope>NUCLEOTIDE SEQUENCE [LARGE SCALE GENOMIC DNA]</scope>
    <source>
        <strain evidence="3">S238N-H82 / ATCC MYA-4686</strain>
    </source>
</reference>
<sequence length="175" mass="19996">YRAKALAKHRQHVAEMRERVTLEKVKRVAKYELSHRHKISGRMYKPGDLVLIRNSQVSSSLNSKMQPRYLGPMIVVRRTKGGSYIVCELDGSVNHNKIGAFRVIPYFARERIDLPEHFSTLIDASNEELDEIENTGVEERPNARDYYFEGVNLDGSSADDSGDLEEIEDLSEEEA</sequence>
<feature type="non-terminal residue" evidence="2">
    <location>
        <position position="1"/>
    </location>
</feature>
<gene>
    <name evidence="2" type="ORF">LACBIDRAFT_314414</name>
</gene>
<feature type="compositionally biased region" description="Acidic residues" evidence="1">
    <location>
        <begin position="160"/>
        <end position="175"/>
    </location>
</feature>
<dbReference type="OrthoDB" id="8023605at2759"/>
<dbReference type="KEGG" id="lbc:LACBIDRAFT_314414"/>
<keyword evidence="3" id="KW-1185">Reference proteome</keyword>
<dbReference type="AlphaFoldDB" id="B0E530"/>
<accession>B0E530</accession>
<evidence type="ECO:0000256" key="1">
    <source>
        <dbReference type="SAM" id="MobiDB-lite"/>
    </source>
</evidence>
<dbReference type="RefSeq" id="XP_001891298.1">
    <property type="nucleotide sequence ID" value="XM_001891263.1"/>
</dbReference>
<feature type="region of interest" description="Disordered" evidence="1">
    <location>
        <begin position="151"/>
        <end position="175"/>
    </location>
</feature>
<name>B0E530_LACBS</name>
<protein>
    <submittedName>
        <fullName evidence="2">Predicted protein</fullName>
    </submittedName>
</protein>
<evidence type="ECO:0000313" key="3">
    <source>
        <dbReference type="Proteomes" id="UP000001194"/>
    </source>
</evidence>
<evidence type="ECO:0000313" key="2">
    <source>
        <dbReference type="EMBL" id="EDQ98052.1"/>
    </source>
</evidence>
<dbReference type="Proteomes" id="UP000001194">
    <property type="component" value="Unassembled WGS sequence"/>
</dbReference>
<dbReference type="GeneID" id="6086954"/>